<dbReference type="InterPro" id="IPR041588">
    <property type="entry name" value="Integrase_H2C2"/>
</dbReference>
<keyword evidence="3" id="KW-1185">Reference proteome</keyword>
<dbReference type="Gene3D" id="1.10.340.70">
    <property type="match status" value="1"/>
</dbReference>
<comment type="caution">
    <text evidence="2">The sequence shown here is derived from an EMBL/GenBank/DDBJ whole genome shotgun (WGS) entry which is preliminary data.</text>
</comment>
<evidence type="ECO:0000313" key="3">
    <source>
        <dbReference type="Proteomes" id="UP001454036"/>
    </source>
</evidence>
<dbReference type="Proteomes" id="UP001454036">
    <property type="component" value="Unassembled WGS sequence"/>
</dbReference>
<dbReference type="Pfam" id="PF17921">
    <property type="entry name" value="Integrase_H2C2"/>
    <property type="match status" value="1"/>
</dbReference>
<reference evidence="2 3" key="1">
    <citation type="submission" date="2024-01" db="EMBL/GenBank/DDBJ databases">
        <title>The complete chloroplast genome sequence of Lithospermum erythrorhizon: insights into the phylogenetic relationship among Boraginaceae species and the maternal lineages of purple gromwells.</title>
        <authorList>
            <person name="Okada T."/>
            <person name="Watanabe K."/>
        </authorList>
    </citation>
    <scope>NUCLEOTIDE SEQUENCE [LARGE SCALE GENOMIC DNA]</scope>
</reference>
<name>A0AAV3QRG5_LITER</name>
<evidence type="ECO:0000259" key="1">
    <source>
        <dbReference type="Pfam" id="PF17921"/>
    </source>
</evidence>
<proteinExistence type="predicted"/>
<dbReference type="AlphaFoldDB" id="A0AAV3QRG5"/>
<evidence type="ECO:0000313" key="2">
    <source>
        <dbReference type="EMBL" id="GAA0165658.1"/>
    </source>
</evidence>
<protein>
    <recommendedName>
        <fullName evidence="1">Integrase zinc-binding domain-containing protein</fullName>
    </recommendedName>
</protein>
<organism evidence="2 3">
    <name type="scientific">Lithospermum erythrorhizon</name>
    <name type="common">Purple gromwell</name>
    <name type="synonym">Lithospermum officinale var. erythrorhizon</name>
    <dbReference type="NCBI Taxonomy" id="34254"/>
    <lineage>
        <taxon>Eukaryota</taxon>
        <taxon>Viridiplantae</taxon>
        <taxon>Streptophyta</taxon>
        <taxon>Embryophyta</taxon>
        <taxon>Tracheophyta</taxon>
        <taxon>Spermatophyta</taxon>
        <taxon>Magnoliopsida</taxon>
        <taxon>eudicotyledons</taxon>
        <taxon>Gunneridae</taxon>
        <taxon>Pentapetalae</taxon>
        <taxon>asterids</taxon>
        <taxon>lamiids</taxon>
        <taxon>Boraginales</taxon>
        <taxon>Boraginaceae</taxon>
        <taxon>Boraginoideae</taxon>
        <taxon>Lithospermeae</taxon>
        <taxon>Lithospermum</taxon>
    </lineage>
</organism>
<dbReference type="EMBL" id="BAABME010005445">
    <property type="protein sequence ID" value="GAA0165658.1"/>
    <property type="molecule type" value="Genomic_DNA"/>
</dbReference>
<feature type="domain" description="Integrase zinc-binding" evidence="1">
    <location>
        <begin position="65"/>
        <end position="112"/>
    </location>
</feature>
<accession>A0AAV3QRG5</accession>
<gene>
    <name evidence="2" type="ORF">LIER_21002</name>
</gene>
<sequence length="221" mass="24677">MPSQGEVRRNLKYSTFQLSNQFGCKKSRAPIYRIAGIVIKPQNYPLYEYKEGILRYQGRIVIGEDKELKNKIMATLHDSTYQNIKALFFWKGLKQEVTSFVSSCEVCQKSKHGGVPYPGLTTFGDTLSLLSNILHSNIDIQRPSLIGNASAMITCETQGMCRQNAPRNSPLSSRKRPPTEPLFSSLLNATSQLSFCLPTLGLANVLPPAVCRLLFSPDVHH</sequence>